<dbReference type="PRINTS" id="PR00598">
    <property type="entry name" value="HTHMARR"/>
</dbReference>
<dbReference type="SUPFAM" id="SSF46785">
    <property type="entry name" value="Winged helix' DNA-binding domain"/>
    <property type="match status" value="1"/>
</dbReference>
<dbReference type="PROSITE" id="PS01117">
    <property type="entry name" value="HTH_MARR_1"/>
    <property type="match status" value="1"/>
</dbReference>
<dbReference type="GO" id="GO:0003700">
    <property type="term" value="F:DNA-binding transcription factor activity"/>
    <property type="evidence" value="ECO:0007669"/>
    <property type="project" value="InterPro"/>
</dbReference>
<evidence type="ECO:0000256" key="3">
    <source>
        <dbReference type="ARBA" id="ARBA00023163"/>
    </source>
</evidence>
<dbReference type="KEGG" id="gak:X907_0959"/>
<organism evidence="4 5">
    <name type="scientific">Glycocaulis alkaliphilus</name>
    <dbReference type="NCBI Taxonomy" id="1434191"/>
    <lineage>
        <taxon>Bacteria</taxon>
        <taxon>Pseudomonadati</taxon>
        <taxon>Pseudomonadota</taxon>
        <taxon>Alphaproteobacteria</taxon>
        <taxon>Maricaulales</taxon>
        <taxon>Maricaulaceae</taxon>
        <taxon>Glycocaulis</taxon>
    </lineage>
</organism>
<sequence>MARARAVDRRLYLLLEITARRLHRQADARLRGEAGVTAAQSAVLFLLMRRGERRMGAISETLALGAPAVTGLVARMEAAGLVTRSQDSSDKRGAIVTLTEAGRELAIKADQTLREINAELAERLGEEDTDRLHDLLSRLNTDEAG</sequence>
<dbReference type="Pfam" id="PF12802">
    <property type="entry name" value="MarR_2"/>
    <property type="match status" value="1"/>
</dbReference>
<dbReference type="Gene3D" id="1.10.10.10">
    <property type="entry name" value="Winged helix-like DNA-binding domain superfamily/Winged helix DNA-binding domain"/>
    <property type="match status" value="1"/>
</dbReference>
<dbReference type="InterPro" id="IPR036390">
    <property type="entry name" value="WH_DNA-bd_sf"/>
</dbReference>
<dbReference type="InterPro" id="IPR000835">
    <property type="entry name" value="HTH_MarR-typ"/>
</dbReference>
<proteinExistence type="predicted"/>
<evidence type="ECO:0000256" key="1">
    <source>
        <dbReference type="ARBA" id="ARBA00023015"/>
    </source>
</evidence>
<dbReference type="SMART" id="SM00347">
    <property type="entry name" value="HTH_MARR"/>
    <property type="match status" value="1"/>
</dbReference>
<dbReference type="GO" id="GO:0006950">
    <property type="term" value="P:response to stress"/>
    <property type="evidence" value="ECO:0007669"/>
    <property type="project" value="TreeGrafter"/>
</dbReference>
<dbReference type="OrthoDB" id="582199at2"/>
<keyword evidence="2" id="KW-0238">DNA-binding</keyword>
<name>A0A3T0E867_9PROT</name>
<dbReference type="InterPro" id="IPR036388">
    <property type="entry name" value="WH-like_DNA-bd_sf"/>
</dbReference>
<dbReference type="Proteomes" id="UP000286954">
    <property type="component" value="Chromosome"/>
</dbReference>
<evidence type="ECO:0000313" key="4">
    <source>
        <dbReference type="EMBL" id="AZU03499.1"/>
    </source>
</evidence>
<keyword evidence="5" id="KW-1185">Reference proteome</keyword>
<evidence type="ECO:0000313" key="5">
    <source>
        <dbReference type="Proteomes" id="UP000286954"/>
    </source>
</evidence>
<dbReference type="InterPro" id="IPR039422">
    <property type="entry name" value="MarR/SlyA-like"/>
</dbReference>
<dbReference type="RefSeq" id="WP_127565875.1">
    <property type="nucleotide sequence ID" value="NZ_BMFB01000002.1"/>
</dbReference>
<accession>A0A3T0E867</accession>
<dbReference type="PANTHER" id="PTHR33164:SF43">
    <property type="entry name" value="HTH-TYPE TRANSCRIPTIONAL REPRESSOR YETL"/>
    <property type="match status" value="1"/>
</dbReference>
<gene>
    <name evidence="4" type="ORF">X907_0959</name>
</gene>
<evidence type="ECO:0000256" key="2">
    <source>
        <dbReference type="ARBA" id="ARBA00023125"/>
    </source>
</evidence>
<protein>
    <submittedName>
        <fullName evidence="4">MarR family transcriptional regulator</fullName>
    </submittedName>
</protein>
<dbReference type="EMBL" id="CP018911">
    <property type="protein sequence ID" value="AZU03499.1"/>
    <property type="molecule type" value="Genomic_DNA"/>
</dbReference>
<reference evidence="4 5" key="1">
    <citation type="submission" date="2016-12" db="EMBL/GenBank/DDBJ databases">
        <title>The genome of dimorphic prosthecate Glycocaulis alkaliphilus 6b-8t, isolated from crude oil dictates its adaptability in petroleum environments.</title>
        <authorList>
            <person name="Wu X.-L."/>
            <person name="Geng S."/>
        </authorList>
    </citation>
    <scope>NUCLEOTIDE SEQUENCE [LARGE SCALE GENOMIC DNA]</scope>
    <source>
        <strain evidence="4 5">6B-8</strain>
    </source>
</reference>
<dbReference type="InterPro" id="IPR023187">
    <property type="entry name" value="Tscrpt_reg_MarR-type_CS"/>
</dbReference>
<dbReference type="AlphaFoldDB" id="A0A3T0E867"/>
<dbReference type="GO" id="GO:0003677">
    <property type="term" value="F:DNA binding"/>
    <property type="evidence" value="ECO:0007669"/>
    <property type="project" value="UniProtKB-KW"/>
</dbReference>
<dbReference type="PROSITE" id="PS50995">
    <property type="entry name" value="HTH_MARR_2"/>
    <property type="match status" value="1"/>
</dbReference>
<keyword evidence="1" id="KW-0805">Transcription regulation</keyword>
<dbReference type="PANTHER" id="PTHR33164">
    <property type="entry name" value="TRANSCRIPTIONAL REGULATOR, MARR FAMILY"/>
    <property type="match status" value="1"/>
</dbReference>
<keyword evidence="3" id="KW-0804">Transcription</keyword>